<dbReference type="InterPro" id="IPR051620">
    <property type="entry name" value="ORF904-like_C"/>
</dbReference>
<reference evidence="5 6" key="1">
    <citation type="journal article" date="2023" name="Commun. Biol.">
        <title>Reorganization of the ancestral sex-determining regions during the evolution of trioecy in Pleodorina starrii.</title>
        <authorList>
            <person name="Takahashi K."/>
            <person name="Suzuki S."/>
            <person name="Kawai-Toyooka H."/>
            <person name="Yamamoto K."/>
            <person name="Hamaji T."/>
            <person name="Ootsuki R."/>
            <person name="Yamaguchi H."/>
            <person name="Kawachi M."/>
            <person name="Higashiyama T."/>
            <person name="Nozaki H."/>
        </authorList>
    </citation>
    <scope>NUCLEOTIDE SEQUENCE [LARGE SCALE GENOMIC DNA]</scope>
    <source>
        <strain evidence="5 6">NIES-4479</strain>
    </source>
</reference>
<gene>
    <name evidence="5" type="primary">PLESTB001422</name>
    <name evidence="5" type="ORF">PLESTB_000876900</name>
</gene>
<dbReference type="SUPFAM" id="SSF52540">
    <property type="entry name" value="P-loop containing nucleoside triphosphate hydrolases"/>
    <property type="match status" value="1"/>
</dbReference>
<dbReference type="NCBIfam" id="TIGR01613">
    <property type="entry name" value="primase_Cterm"/>
    <property type="match status" value="1"/>
</dbReference>
<dbReference type="GO" id="GO:0016787">
    <property type="term" value="F:hydrolase activity"/>
    <property type="evidence" value="ECO:0007669"/>
    <property type="project" value="UniProtKB-KW"/>
</dbReference>
<dbReference type="InterPro" id="IPR045455">
    <property type="entry name" value="NrS-1_pol-like_helicase"/>
</dbReference>
<keyword evidence="3" id="KW-0067">ATP-binding</keyword>
<dbReference type="PANTHER" id="PTHR35372:SF2">
    <property type="entry name" value="SF3 HELICASE DOMAIN-CONTAINING PROTEIN"/>
    <property type="match status" value="1"/>
</dbReference>
<evidence type="ECO:0000313" key="6">
    <source>
        <dbReference type="Proteomes" id="UP001165080"/>
    </source>
</evidence>
<dbReference type="Proteomes" id="UP001165080">
    <property type="component" value="Unassembled WGS sequence"/>
</dbReference>
<dbReference type="InterPro" id="IPR006500">
    <property type="entry name" value="Helicase_put_C_phage/plasmid"/>
</dbReference>
<evidence type="ECO:0000259" key="4">
    <source>
        <dbReference type="PROSITE" id="PS51206"/>
    </source>
</evidence>
<keyword evidence="6" id="KW-1185">Reference proteome</keyword>
<comment type="caution">
    <text evidence="5">The sequence shown here is derived from an EMBL/GenBank/DDBJ whole genome shotgun (WGS) entry which is preliminary data.</text>
</comment>
<proteinExistence type="predicted"/>
<dbReference type="InterPro" id="IPR014818">
    <property type="entry name" value="Phage/plasmid_primase_P4_C"/>
</dbReference>
<evidence type="ECO:0000256" key="2">
    <source>
        <dbReference type="ARBA" id="ARBA00022801"/>
    </source>
</evidence>
<dbReference type="GO" id="GO:0005524">
    <property type="term" value="F:ATP binding"/>
    <property type="evidence" value="ECO:0007669"/>
    <property type="project" value="UniProtKB-KW"/>
</dbReference>
<dbReference type="PANTHER" id="PTHR35372">
    <property type="entry name" value="ATP BINDING PROTEIN-RELATED"/>
    <property type="match status" value="1"/>
</dbReference>
<dbReference type="Gene3D" id="3.40.50.300">
    <property type="entry name" value="P-loop containing nucleotide triphosphate hydrolases"/>
    <property type="match status" value="1"/>
</dbReference>
<dbReference type="EMBL" id="BRXU01000010">
    <property type="protein sequence ID" value="GLC54535.1"/>
    <property type="molecule type" value="Genomic_DNA"/>
</dbReference>
<organism evidence="5 6">
    <name type="scientific">Pleodorina starrii</name>
    <dbReference type="NCBI Taxonomy" id="330485"/>
    <lineage>
        <taxon>Eukaryota</taxon>
        <taxon>Viridiplantae</taxon>
        <taxon>Chlorophyta</taxon>
        <taxon>core chlorophytes</taxon>
        <taxon>Chlorophyceae</taxon>
        <taxon>CS clade</taxon>
        <taxon>Chlamydomonadales</taxon>
        <taxon>Volvocaceae</taxon>
        <taxon>Pleodorina</taxon>
    </lineage>
</organism>
<dbReference type="InterPro" id="IPR014015">
    <property type="entry name" value="Helicase_SF3_DNA-vir"/>
</dbReference>
<dbReference type="AlphaFoldDB" id="A0A9W6BMM0"/>
<feature type="domain" description="SF3 helicase" evidence="4">
    <location>
        <begin position="117"/>
        <end position="278"/>
    </location>
</feature>
<evidence type="ECO:0000256" key="1">
    <source>
        <dbReference type="ARBA" id="ARBA00022741"/>
    </source>
</evidence>
<protein>
    <recommendedName>
        <fullName evidence="4">SF3 helicase domain-containing protein</fullName>
    </recommendedName>
</protein>
<dbReference type="Pfam" id="PF08706">
    <property type="entry name" value="D5_N"/>
    <property type="match status" value="1"/>
</dbReference>
<evidence type="ECO:0000313" key="5">
    <source>
        <dbReference type="EMBL" id="GLC54535.1"/>
    </source>
</evidence>
<dbReference type="Pfam" id="PF19263">
    <property type="entry name" value="DUF5906"/>
    <property type="match status" value="1"/>
</dbReference>
<name>A0A9W6BMM0_9CHLO</name>
<sequence length="394" mass="44851">MSLVTTDKVKQQQHQELAKKYMDLALKLKNTPYKGNIMTECADMFFVDGFEAKLDSKTHLIGFENGVYDLAAREFRDGRPDDYLSFSTGCNYVPYNPTDPEIAHIRRFFSQVQPCPVMRDYLLSLFASFLSGECKDQKFHIWTGSGSNGKSACIDLFERSMGDYTCKFPVTLLTQKRAASNAATSELARAKGRRLAVLQEPSEDEKLHVGLMKELTGGDTIQCRALFKDPIEYRPQYKLVLLCNHLPSVPSDDGGTWRRLRVVEFKSKFCENPTAANEFPIDMTLSQKFPQWCSHFLTLLLEEYWPQVASNCVVEPEQVLACTREYQSNNDHVSAFIDECVEKADQFLTFAEAFNEFKAKMDSGKLRAFQTIKEMLADRGLSVGNLDRMLPEET</sequence>
<evidence type="ECO:0000256" key="3">
    <source>
        <dbReference type="ARBA" id="ARBA00022840"/>
    </source>
</evidence>
<dbReference type="InterPro" id="IPR027417">
    <property type="entry name" value="P-loop_NTPase"/>
</dbReference>
<keyword evidence="2" id="KW-0378">Hydrolase</keyword>
<keyword evidence="1" id="KW-0547">Nucleotide-binding</keyword>
<dbReference type="PROSITE" id="PS51206">
    <property type="entry name" value="SF3_HELICASE_1"/>
    <property type="match status" value="1"/>
</dbReference>
<accession>A0A9W6BMM0</accession>